<gene>
    <name evidence="8" type="ORF">IM811_000035</name>
</gene>
<dbReference type="Proteomes" id="UP000616885">
    <property type="component" value="Unassembled WGS sequence"/>
</dbReference>
<evidence type="ECO:0000256" key="5">
    <source>
        <dbReference type="ARBA" id="ARBA00023002"/>
    </source>
</evidence>
<dbReference type="InterPro" id="IPR050416">
    <property type="entry name" value="FAD-linked_Oxidoreductase"/>
</dbReference>
<evidence type="ECO:0000256" key="4">
    <source>
        <dbReference type="ARBA" id="ARBA00022827"/>
    </source>
</evidence>
<organism evidence="8 9">
    <name type="scientific">Bionectria ochroleuca</name>
    <name type="common">Gliocladium roseum</name>
    <dbReference type="NCBI Taxonomy" id="29856"/>
    <lineage>
        <taxon>Eukaryota</taxon>
        <taxon>Fungi</taxon>
        <taxon>Dikarya</taxon>
        <taxon>Ascomycota</taxon>
        <taxon>Pezizomycotina</taxon>
        <taxon>Sordariomycetes</taxon>
        <taxon>Hypocreomycetidae</taxon>
        <taxon>Hypocreales</taxon>
        <taxon>Bionectriaceae</taxon>
        <taxon>Clonostachys</taxon>
    </lineage>
</organism>
<reference evidence="8" key="1">
    <citation type="submission" date="2020-10" db="EMBL/GenBank/DDBJ databases">
        <title>High-Quality Genome Resource of Clonostachys rosea strain S41 by Oxford Nanopore Long-Read Sequencing.</title>
        <authorList>
            <person name="Wang H."/>
        </authorList>
    </citation>
    <scope>NUCLEOTIDE SEQUENCE</scope>
    <source>
        <strain evidence="8">S41</strain>
    </source>
</reference>
<dbReference type="PROSITE" id="PS51387">
    <property type="entry name" value="FAD_PCMH"/>
    <property type="match status" value="1"/>
</dbReference>
<name>A0A8H7NM68_BIOOC</name>
<proteinExistence type="inferred from homology"/>
<sequence length="441" mass="47535">MRVFTKEVIAAVSVWAWSAAALSIPAIRDVASQICPRSMEEMQQLQDKLSSTAKIYFPGSTEFVEASVRWSNLHAPTVNVVVVPGTEQDVSETIKFANKQNIPFLAYNGHHGATTTLGSMSYGIEIFLKQLNSIQIATDGKSVTVGGGINSKVVTDTLWAAGKQTVTGTCECVSYLGPALGGGHGWLQGHHGLLADQFLSMNVVLADGSIKTIDENSDLWWGMKGAGHNFGIVTSLTSKIYDIQHTNWSIVTFIFSGDKVEAVYEAANKFLPKNGKQATDVHNWSYWLRSSDLDPVNPVIIFYLIQEGVNAVDSAYSQAFYDIGPIVATPRPGHTATWRNGPISPWIRSPALTLAPTTPASPSTSILITLLPRRRSTRHSLRLPAAPLPSMDLSSCSRATLSRASGTSALPPALSPSALRAFSLPPPFLHAQWLSIGCAGY</sequence>
<dbReference type="Gene3D" id="3.30.465.10">
    <property type="match status" value="1"/>
</dbReference>
<evidence type="ECO:0000256" key="1">
    <source>
        <dbReference type="ARBA" id="ARBA00001974"/>
    </source>
</evidence>
<keyword evidence="5" id="KW-0560">Oxidoreductase</keyword>
<evidence type="ECO:0000256" key="2">
    <source>
        <dbReference type="ARBA" id="ARBA00005466"/>
    </source>
</evidence>
<dbReference type="GO" id="GO:0071949">
    <property type="term" value="F:FAD binding"/>
    <property type="evidence" value="ECO:0007669"/>
    <property type="project" value="InterPro"/>
</dbReference>
<dbReference type="GO" id="GO:0016491">
    <property type="term" value="F:oxidoreductase activity"/>
    <property type="evidence" value="ECO:0007669"/>
    <property type="project" value="UniProtKB-KW"/>
</dbReference>
<keyword evidence="4" id="KW-0274">FAD</keyword>
<comment type="similarity">
    <text evidence="2">Belongs to the oxygen-dependent FAD-linked oxidoreductase family.</text>
</comment>
<comment type="cofactor">
    <cofactor evidence="1">
        <name>FAD</name>
        <dbReference type="ChEBI" id="CHEBI:57692"/>
    </cofactor>
</comment>
<keyword evidence="3" id="KW-0285">Flavoprotein</keyword>
<evidence type="ECO:0000313" key="8">
    <source>
        <dbReference type="EMBL" id="KAF9758341.1"/>
    </source>
</evidence>
<dbReference type="InterPro" id="IPR016169">
    <property type="entry name" value="FAD-bd_PCMH_sub2"/>
</dbReference>
<keyword evidence="6" id="KW-0732">Signal</keyword>
<dbReference type="InterPro" id="IPR006094">
    <property type="entry name" value="Oxid_FAD_bind_N"/>
</dbReference>
<comment type="caution">
    <text evidence="8">The sequence shown here is derived from an EMBL/GenBank/DDBJ whole genome shotgun (WGS) entry which is preliminary data.</text>
</comment>
<dbReference type="SUPFAM" id="SSF56176">
    <property type="entry name" value="FAD-binding/transporter-associated domain-like"/>
    <property type="match status" value="1"/>
</dbReference>
<accession>A0A8H7NM68</accession>
<evidence type="ECO:0000256" key="3">
    <source>
        <dbReference type="ARBA" id="ARBA00022630"/>
    </source>
</evidence>
<dbReference type="EMBL" id="JADCTT010000001">
    <property type="protein sequence ID" value="KAF9758341.1"/>
    <property type="molecule type" value="Genomic_DNA"/>
</dbReference>
<evidence type="ECO:0000259" key="7">
    <source>
        <dbReference type="PROSITE" id="PS51387"/>
    </source>
</evidence>
<dbReference type="InterPro" id="IPR016166">
    <property type="entry name" value="FAD-bd_PCMH"/>
</dbReference>
<dbReference type="AlphaFoldDB" id="A0A8H7NM68"/>
<dbReference type="InterPro" id="IPR036318">
    <property type="entry name" value="FAD-bd_PCMH-like_sf"/>
</dbReference>
<dbReference type="PANTHER" id="PTHR42973">
    <property type="entry name" value="BINDING OXIDOREDUCTASE, PUTATIVE (AFU_ORTHOLOGUE AFUA_1G17690)-RELATED"/>
    <property type="match status" value="1"/>
</dbReference>
<evidence type="ECO:0000256" key="6">
    <source>
        <dbReference type="SAM" id="SignalP"/>
    </source>
</evidence>
<feature type="chain" id="PRO_5033990220" description="FAD-binding PCMH-type domain-containing protein" evidence="6">
    <location>
        <begin position="22"/>
        <end position="441"/>
    </location>
</feature>
<feature type="signal peptide" evidence="6">
    <location>
        <begin position="1"/>
        <end position="21"/>
    </location>
</feature>
<dbReference type="PANTHER" id="PTHR42973:SF9">
    <property type="entry name" value="FAD-BINDING PCMH-TYPE DOMAIN-CONTAINING PROTEIN-RELATED"/>
    <property type="match status" value="1"/>
</dbReference>
<protein>
    <recommendedName>
        <fullName evidence="7">FAD-binding PCMH-type domain-containing protein</fullName>
    </recommendedName>
</protein>
<dbReference type="Pfam" id="PF01565">
    <property type="entry name" value="FAD_binding_4"/>
    <property type="match status" value="1"/>
</dbReference>
<feature type="domain" description="FAD-binding PCMH-type" evidence="7">
    <location>
        <begin position="73"/>
        <end position="243"/>
    </location>
</feature>
<evidence type="ECO:0000313" key="9">
    <source>
        <dbReference type="Proteomes" id="UP000616885"/>
    </source>
</evidence>